<name>A0A0F9KI71_9ZZZZ</name>
<gene>
    <name evidence="1" type="ORF">LCGC14_1326100</name>
</gene>
<reference evidence="1" key="1">
    <citation type="journal article" date="2015" name="Nature">
        <title>Complex archaea that bridge the gap between prokaryotes and eukaryotes.</title>
        <authorList>
            <person name="Spang A."/>
            <person name="Saw J.H."/>
            <person name="Jorgensen S.L."/>
            <person name="Zaremba-Niedzwiedzka K."/>
            <person name="Martijn J."/>
            <person name="Lind A.E."/>
            <person name="van Eijk R."/>
            <person name="Schleper C."/>
            <person name="Guy L."/>
            <person name="Ettema T.J."/>
        </authorList>
    </citation>
    <scope>NUCLEOTIDE SEQUENCE</scope>
</reference>
<comment type="caution">
    <text evidence="1">The sequence shown here is derived from an EMBL/GenBank/DDBJ whole genome shotgun (WGS) entry which is preliminary data.</text>
</comment>
<sequence length="66" mass="7198">MVSKDALGIWELVGLGRTGEAFALMSVEYSALQEENRWLWAQVLRIAGLPTGRELAMAVISPQGLP</sequence>
<dbReference type="EMBL" id="LAZR01007963">
    <property type="protein sequence ID" value="KKM81794.1"/>
    <property type="molecule type" value="Genomic_DNA"/>
</dbReference>
<protein>
    <submittedName>
        <fullName evidence="1">Uncharacterized protein</fullName>
    </submittedName>
</protein>
<proteinExistence type="predicted"/>
<accession>A0A0F9KI71</accession>
<evidence type="ECO:0000313" key="1">
    <source>
        <dbReference type="EMBL" id="KKM81794.1"/>
    </source>
</evidence>
<dbReference type="AlphaFoldDB" id="A0A0F9KI71"/>
<organism evidence="1">
    <name type="scientific">marine sediment metagenome</name>
    <dbReference type="NCBI Taxonomy" id="412755"/>
    <lineage>
        <taxon>unclassified sequences</taxon>
        <taxon>metagenomes</taxon>
        <taxon>ecological metagenomes</taxon>
    </lineage>
</organism>